<dbReference type="EMBL" id="JABFOR010000001">
    <property type="protein sequence ID" value="NOJ69014.1"/>
    <property type="molecule type" value="Genomic_DNA"/>
</dbReference>
<evidence type="ECO:0000256" key="2">
    <source>
        <dbReference type="PIRSR" id="PIRSR613078-2"/>
    </source>
</evidence>
<evidence type="ECO:0000313" key="4">
    <source>
        <dbReference type="Proteomes" id="UP000552038"/>
    </source>
</evidence>
<evidence type="ECO:0000256" key="1">
    <source>
        <dbReference type="PIRSR" id="PIRSR613078-1"/>
    </source>
</evidence>
<dbReference type="AlphaFoldDB" id="A0AAP6ZUE7"/>
<accession>A0AAP6ZUE7</accession>
<evidence type="ECO:0000313" key="3">
    <source>
        <dbReference type="EMBL" id="NOJ69014.1"/>
    </source>
</evidence>
<name>A0AAP6ZUE7_PAEAL</name>
<organism evidence="3 4">
    <name type="scientific">Paenibacillus alvei</name>
    <name type="common">Bacillus alvei</name>
    <dbReference type="NCBI Taxonomy" id="44250"/>
    <lineage>
        <taxon>Bacteria</taxon>
        <taxon>Bacillati</taxon>
        <taxon>Bacillota</taxon>
        <taxon>Bacilli</taxon>
        <taxon>Bacillales</taxon>
        <taxon>Paenibacillaceae</taxon>
        <taxon>Paenibacillus</taxon>
    </lineage>
</organism>
<dbReference type="SUPFAM" id="SSF53254">
    <property type="entry name" value="Phosphoglycerate mutase-like"/>
    <property type="match status" value="1"/>
</dbReference>
<dbReference type="PANTHER" id="PTHR48100">
    <property type="entry name" value="BROAD-SPECIFICITY PHOSPHATASE YOR283W-RELATED"/>
    <property type="match status" value="1"/>
</dbReference>
<dbReference type="InterPro" id="IPR029033">
    <property type="entry name" value="His_PPase_superfam"/>
</dbReference>
<dbReference type="GO" id="GO:0016791">
    <property type="term" value="F:phosphatase activity"/>
    <property type="evidence" value="ECO:0007669"/>
    <property type="project" value="TreeGrafter"/>
</dbReference>
<gene>
    <name evidence="3" type="ORF">HMI46_00410</name>
</gene>
<sequence length="202" mass="22605">MNQHIGLVRHGLTDWNAQGKIQGQTDIPLNGTGRKQAALLAERLVRERAPFHYVISSGLQRAEETASILADALHIPMLSPEAGLRERAYGLVEGTTPEEREQRWGAEWRQLDLGQEKDKELQQRAVHALEHVANQHKGANLLVVSHGGWLAQLFIALFGSSGQGHIGNLSYSLLEKRSEGWHPLLYNCMEHICHLDLPARPR</sequence>
<dbReference type="PANTHER" id="PTHR48100:SF1">
    <property type="entry name" value="HISTIDINE PHOSPHATASE FAMILY PROTEIN-RELATED"/>
    <property type="match status" value="1"/>
</dbReference>
<dbReference type="GO" id="GO:0005737">
    <property type="term" value="C:cytoplasm"/>
    <property type="evidence" value="ECO:0007669"/>
    <property type="project" value="TreeGrafter"/>
</dbReference>
<dbReference type="RefSeq" id="WP_163978872.1">
    <property type="nucleotide sequence ID" value="NZ_JABFOR010000001.1"/>
</dbReference>
<feature type="active site" description="Tele-phosphohistidine intermediate" evidence="1">
    <location>
        <position position="10"/>
    </location>
</feature>
<dbReference type="SMART" id="SM00855">
    <property type="entry name" value="PGAM"/>
    <property type="match status" value="1"/>
</dbReference>
<feature type="binding site" evidence="2">
    <location>
        <begin position="9"/>
        <end position="16"/>
    </location>
    <ligand>
        <name>substrate</name>
    </ligand>
</feature>
<dbReference type="InterPro" id="IPR013078">
    <property type="entry name" value="His_Pase_superF_clade-1"/>
</dbReference>
<comment type="caution">
    <text evidence="3">The sequence shown here is derived from an EMBL/GenBank/DDBJ whole genome shotgun (WGS) entry which is preliminary data.</text>
</comment>
<proteinExistence type="predicted"/>
<reference evidence="3 4" key="1">
    <citation type="submission" date="2020-05" db="EMBL/GenBank/DDBJ databases">
        <title>Whole genome sequencing and identification of novel metabolites from Paenibacillus alvei strain JR949.</title>
        <authorList>
            <person name="Rajendhran J."/>
            <person name="Sree Pranav P."/>
            <person name="Mahalakshmi B."/>
            <person name="Karthikeyan R."/>
        </authorList>
    </citation>
    <scope>NUCLEOTIDE SEQUENCE [LARGE SCALE GENOMIC DNA]</scope>
    <source>
        <strain evidence="3 4">JR949</strain>
    </source>
</reference>
<feature type="binding site" evidence="2">
    <location>
        <position position="61"/>
    </location>
    <ligand>
        <name>substrate</name>
    </ligand>
</feature>
<dbReference type="Gene3D" id="3.40.50.1240">
    <property type="entry name" value="Phosphoglycerate mutase-like"/>
    <property type="match status" value="1"/>
</dbReference>
<dbReference type="Proteomes" id="UP000552038">
    <property type="component" value="Unassembled WGS sequence"/>
</dbReference>
<feature type="binding site" evidence="2">
    <location>
        <begin position="86"/>
        <end position="89"/>
    </location>
    <ligand>
        <name>substrate</name>
    </ligand>
</feature>
<protein>
    <submittedName>
        <fullName evidence="3">Histidine phosphatase family protein</fullName>
    </submittedName>
</protein>
<feature type="active site" description="Proton donor/acceptor" evidence="1">
    <location>
        <position position="86"/>
    </location>
</feature>
<dbReference type="CDD" id="cd07067">
    <property type="entry name" value="HP_PGM_like"/>
    <property type="match status" value="1"/>
</dbReference>
<dbReference type="InterPro" id="IPR050275">
    <property type="entry name" value="PGM_Phosphatase"/>
</dbReference>
<dbReference type="Pfam" id="PF00300">
    <property type="entry name" value="His_Phos_1"/>
    <property type="match status" value="1"/>
</dbReference>